<dbReference type="SUPFAM" id="SSF46689">
    <property type="entry name" value="Homeodomain-like"/>
    <property type="match status" value="1"/>
</dbReference>
<sequence>MSVAPSAMTRRREAQFEALMQSAEKRICEEGVGALKARDLAADIGVALGGLYNIVADMDDLMLRLAQRTMGRLDAALEAGAVSAAAEQPAEVLEAIALAYYDFARQNLQLWRALFEMRLKNPALPEWNIQAQLGLFRHMNAPMAALMPASSEAERVLVARTLFSAVHGIVAVGLEERLIAVPPQALAQQICWLVRAACKDLKEN</sequence>
<feature type="domain" description="HTH-type transcriptional regulator MT1864/Rv1816-like C-terminal" evidence="4">
    <location>
        <begin position="93"/>
        <end position="184"/>
    </location>
</feature>
<reference evidence="5 6" key="1">
    <citation type="submission" date="2023-01" db="EMBL/GenBank/DDBJ databases">
        <title>Novel species of the genus Asticcacaulis isolated from rivers.</title>
        <authorList>
            <person name="Lu H."/>
        </authorList>
    </citation>
    <scope>NUCLEOTIDE SEQUENCE [LARGE SCALE GENOMIC DNA]</scope>
    <source>
        <strain evidence="5 6">DXS10W</strain>
    </source>
</reference>
<dbReference type="InterPro" id="IPR025996">
    <property type="entry name" value="MT1864/Rv1816-like_C"/>
</dbReference>
<keyword evidence="3" id="KW-0804">Transcription</keyword>
<dbReference type="InterPro" id="IPR050109">
    <property type="entry name" value="HTH-type_TetR-like_transc_reg"/>
</dbReference>
<evidence type="ECO:0000256" key="2">
    <source>
        <dbReference type="ARBA" id="ARBA00023125"/>
    </source>
</evidence>
<dbReference type="EMBL" id="JAQQKW010000010">
    <property type="protein sequence ID" value="MDC7695604.1"/>
    <property type="molecule type" value="Genomic_DNA"/>
</dbReference>
<evidence type="ECO:0000256" key="1">
    <source>
        <dbReference type="ARBA" id="ARBA00023015"/>
    </source>
</evidence>
<dbReference type="InterPro" id="IPR009057">
    <property type="entry name" value="Homeodomain-like_sf"/>
</dbReference>
<name>A0ABT5IHJ7_9CAUL</name>
<evidence type="ECO:0000259" key="4">
    <source>
        <dbReference type="Pfam" id="PF13305"/>
    </source>
</evidence>
<dbReference type="SUPFAM" id="SSF48498">
    <property type="entry name" value="Tetracyclin repressor-like, C-terminal domain"/>
    <property type="match status" value="1"/>
</dbReference>
<protein>
    <submittedName>
        <fullName evidence="5">WHG domain-containing protein</fullName>
    </submittedName>
</protein>
<keyword evidence="2" id="KW-0238">DNA-binding</keyword>
<organism evidence="5 6">
    <name type="scientific">Asticcacaulis currens</name>
    <dbReference type="NCBI Taxonomy" id="2984210"/>
    <lineage>
        <taxon>Bacteria</taxon>
        <taxon>Pseudomonadati</taxon>
        <taxon>Pseudomonadota</taxon>
        <taxon>Alphaproteobacteria</taxon>
        <taxon>Caulobacterales</taxon>
        <taxon>Caulobacteraceae</taxon>
        <taxon>Asticcacaulis</taxon>
    </lineage>
</organism>
<evidence type="ECO:0000313" key="5">
    <source>
        <dbReference type="EMBL" id="MDC7695604.1"/>
    </source>
</evidence>
<evidence type="ECO:0000313" key="6">
    <source>
        <dbReference type="Proteomes" id="UP001216595"/>
    </source>
</evidence>
<dbReference type="InterPro" id="IPR036271">
    <property type="entry name" value="Tet_transcr_reg_TetR-rel_C_sf"/>
</dbReference>
<dbReference type="Proteomes" id="UP001216595">
    <property type="component" value="Unassembled WGS sequence"/>
</dbReference>
<dbReference type="RefSeq" id="WP_272742264.1">
    <property type="nucleotide sequence ID" value="NZ_JAQQKW010000010.1"/>
</dbReference>
<dbReference type="Pfam" id="PF13305">
    <property type="entry name" value="TetR_C_33"/>
    <property type="match status" value="1"/>
</dbReference>
<gene>
    <name evidence="5" type="ORF">PQU94_15105</name>
</gene>
<comment type="caution">
    <text evidence="5">The sequence shown here is derived from an EMBL/GenBank/DDBJ whole genome shotgun (WGS) entry which is preliminary data.</text>
</comment>
<dbReference type="PANTHER" id="PTHR30055">
    <property type="entry name" value="HTH-TYPE TRANSCRIPTIONAL REGULATOR RUTR"/>
    <property type="match status" value="1"/>
</dbReference>
<keyword evidence="6" id="KW-1185">Reference proteome</keyword>
<accession>A0ABT5IHJ7</accession>
<keyword evidence="1" id="KW-0805">Transcription regulation</keyword>
<proteinExistence type="predicted"/>
<dbReference type="Gene3D" id="1.10.357.10">
    <property type="entry name" value="Tetracycline Repressor, domain 2"/>
    <property type="match status" value="1"/>
</dbReference>
<evidence type="ECO:0000256" key="3">
    <source>
        <dbReference type="ARBA" id="ARBA00023163"/>
    </source>
</evidence>
<dbReference type="PANTHER" id="PTHR30055:SF234">
    <property type="entry name" value="HTH-TYPE TRANSCRIPTIONAL REGULATOR BETI"/>
    <property type="match status" value="1"/>
</dbReference>